<dbReference type="OMA" id="QWRWDTG"/>
<dbReference type="InterPro" id="IPR001841">
    <property type="entry name" value="Znf_RING"/>
</dbReference>
<evidence type="ECO:0000313" key="11">
    <source>
        <dbReference type="EMBL" id="CUG92651.1"/>
    </source>
</evidence>
<dbReference type="Proteomes" id="UP000051952">
    <property type="component" value="Unassembled WGS sequence"/>
</dbReference>
<gene>
    <name evidence="11" type="ORF">BSAL_38680</name>
</gene>
<evidence type="ECO:0000256" key="1">
    <source>
        <dbReference type="ARBA" id="ARBA00013928"/>
    </source>
</evidence>
<sequence>MSSSSSQHAVDVTIESIHLVGRWTWDIKGEDTCGICRLLFDAACPHCKAPGEDCPIVTGKCSHSFHIHCIEKWTERDRETPLCPMCRGAWDFA</sequence>
<evidence type="ECO:0000256" key="2">
    <source>
        <dbReference type="ARBA" id="ARBA00022618"/>
    </source>
</evidence>
<dbReference type="GO" id="GO:0031145">
    <property type="term" value="P:anaphase-promoting complex-dependent catabolic process"/>
    <property type="evidence" value="ECO:0007669"/>
    <property type="project" value="InterPro"/>
</dbReference>
<evidence type="ECO:0000256" key="7">
    <source>
        <dbReference type="ARBA" id="ARBA00022833"/>
    </source>
</evidence>
<keyword evidence="12" id="KW-1185">Reference proteome</keyword>
<evidence type="ECO:0000313" key="12">
    <source>
        <dbReference type="Proteomes" id="UP000051952"/>
    </source>
</evidence>
<dbReference type="InterPro" id="IPR024991">
    <property type="entry name" value="RING-H2_APC11"/>
</dbReference>
<feature type="domain" description="RING-type" evidence="10">
    <location>
        <begin position="44"/>
        <end position="87"/>
    </location>
</feature>
<dbReference type="CDD" id="cd16456">
    <property type="entry name" value="RING-H2_APC11"/>
    <property type="match status" value="1"/>
</dbReference>
<dbReference type="GO" id="GO:0061630">
    <property type="term" value="F:ubiquitin protein ligase activity"/>
    <property type="evidence" value="ECO:0007669"/>
    <property type="project" value="InterPro"/>
</dbReference>
<dbReference type="VEuPathDB" id="TriTrypDB:BSAL_38680"/>
<dbReference type="AlphaFoldDB" id="A0A0S4JR26"/>
<evidence type="ECO:0000256" key="8">
    <source>
        <dbReference type="ARBA" id="ARBA00023306"/>
    </source>
</evidence>
<evidence type="ECO:0000256" key="3">
    <source>
        <dbReference type="ARBA" id="ARBA00022723"/>
    </source>
</evidence>
<dbReference type="Pfam" id="PF12861">
    <property type="entry name" value="zf-ANAPC11"/>
    <property type="match status" value="1"/>
</dbReference>
<dbReference type="InterPro" id="IPR051031">
    <property type="entry name" value="RING-box_E3_Ubiquitin_Ligase"/>
</dbReference>
<proteinExistence type="predicted"/>
<keyword evidence="6" id="KW-0833">Ubl conjugation pathway</keyword>
<dbReference type="Gene3D" id="3.30.40.10">
    <property type="entry name" value="Zinc/RING finger domain, C3HC4 (zinc finger)"/>
    <property type="match status" value="1"/>
</dbReference>
<reference evidence="12" key="1">
    <citation type="submission" date="2015-09" db="EMBL/GenBank/DDBJ databases">
        <authorList>
            <consortium name="Pathogen Informatics"/>
        </authorList>
    </citation>
    <scope>NUCLEOTIDE SEQUENCE [LARGE SCALE GENOMIC DNA]</scope>
    <source>
        <strain evidence="12">Lake Konstanz</strain>
    </source>
</reference>
<evidence type="ECO:0000259" key="10">
    <source>
        <dbReference type="PROSITE" id="PS50089"/>
    </source>
</evidence>
<keyword evidence="2" id="KW-0132">Cell division</keyword>
<keyword evidence="7" id="KW-0862">Zinc</keyword>
<keyword evidence="4 9" id="KW-0863">Zinc-finger</keyword>
<dbReference type="GO" id="GO:0097602">
    <property type="term" value="F:cullin family protein binding"/>
    <property type="evidence" value="ECO:0007669"/>
    <property type="project" value="InterPro"/>
</dbReference>
<evidence type="ECO:0000256" key="5">
    <source>
        <dbReference type="ARBA" id="ARBA00022776"/>
    </source>
</evidence>
<dbReference type="PROSITE" id="PS50089">
    <property type="entry name" value="ZF_RING_2"/>
    <property type="match status" value="1"/>
</dbReference>
<keyword evidence="5" id="KW-0498">Mitosis</keyword>
<evidence type="ECO:0000256" key="4">
    <source>
        <dbReference type="ARBA" id="ARBA00022771"/>
    </source>
</evidence>
<protein>
    <recommendedName>
        <fullName evidence="1">Anaphase-promoting complex subunit 11</fullName>
    </recommendedName>
</protein>
<dbReference type="InterPro" id="IPR013083">
    <property type="entry name" value="Znf_RING/FYVE/PHD"/>
</dbReference>
<evidence type="ECO:0000256" key="6">
    <source>
        <dbReference type="ARBA" id="ARBA00022786"/>
    </source>
</evidence>
<accession>A0A0S4JR26</accession>
<dbReference type="SUPFAM" id="SSF57850">
    <property type="entry name" value="RING/U-box"/>
    <property type="match status" value="1"/>
</dbReference>
<name>A0A0S4JR26_BODSA</name>
<dbReference type="GO" id="GO:0051301">
    <property type="term" value="P:cell division"/>
    <property type="evidence" value="ECO:0007669"/>
    <property type="project" value="UniProtKB-KW"/>
</dbReference>
<dbReference type="GO" id="GO:0005680">
    <property type="term" value="C:anaphase-promoting complex"/>
    <property type="evidence" value="ECO:0007669"/>
    <property type="project" value="InterPro"/>
</dbReference>
<dbReference type="PANTHER" id="PTHR11210">
    <property type="entry name" value="RING BOX"/>
    <property type="match status" value="1"/>
</dbReference>
<dbReference type="OrthoDB" id="1681166at2759"/>
<organism evidence="11 12">
    <name type="scientific">Bodo saltans</name>
    <name type="common">Flagellated protozoan</name>
    <dbReference type="NCBI Taxonomy" id="75058"/>
    <lineage>
        <taxon>Eukaryota</taxon>
        <taxon>Discoba</taxon>
        <taxon>Euglenozoa</taxon>
        <taxon>Kinetoplastea</taxon>
        <taxon>Metakinetoplastina</taxon>
        <taxon>Eubodonida</taxon>
        <taxon>Bodonidae</taxon>
        <taxon>Bodo</taxon>
    </lineage>
</organism>
<evidence type="ECO:0000256" key="9">
    <source>
        <dbReference type="PROSITE-ProRule" id="PRU00175"/>
    </source>
</evidence>
<dbReference type="GO" id="GO:0008270">
    <property type="term" value="F:zinc ion binding"/>
    <property type="evidence" value="ECO:0007669"/>
    <property type="project" value="UniProtKB-KW"/>
</dbReference>
<keyword evidence="3" id="KW-0479">Metal-binding</keyword>
<keyword evidence="8" id="KW-0131">Cell cycle</keyword>
<dbReference type="EMBL" id="CYKH01002074">
    <property type="protein sequence ID" value="CUG92651.1"/>
    <property type="molecule type" value="Genomic_DNA"/>
</dbReference>
<dbReference type="SMART" id="SM00184">
    <property type="entry name" value="RING"/>
    <property type="match status" value="1"/>
</dbReference>